<keyword evidence="7" id="KW-1185">Reference proteome</keyword>
<dbReference type="PANTHER" id="PTHR43918">
    <property type="entry name" value="ACETYLCHOLINESTERASE"/>
    <property type="match status" value="1"/>
</dbReference>
<dbReference type="AlphaFoldDB" id="A0A9W4UEZ8"/>
<evidence type="ECO:0000256" key="3">
    <source>
        <dbReference type="RuleBase" id="RU361235"/>
    </source>
</evidence>
<comment type="similarity">
    <text evidence="1 3">Belongs to the type-B carboxylesterase/lipase family.</text>
</comment>
<dbReference type="Pfam" id="PF00135">
    <property type="entry name" value="COesterase"/>
    <property type="match status" value="1"/>
</dbReference>
<feature type="signal peptide" evidence="4">
    <location>
        <begin position="1"/>
        <end position="15"/>
    </location>
</feature>
<dbReference type="OrthoDB" id="408631at2759"/>
<organism evidence="6 7">
    <name type="scientific">Periconia digitata</name>
    <dbReference type="NCBI Taxonomy" id="1303443"/>
    <lineage>
        <taxon>Eukaryota</taxon>
        <taxon>Fungi</taxon>
        <taxon>Dikarya</taxon>
        <taxon>Ascomycota</taxon>
        <taxon>Pezizomycotina</taxon>
        <taxon>Dothideomycetes</taxon>
        <taxon>Pleosporomycetidae</taxon>
        <taxon>Pleosporales</taxon>
        <taxon>Massarineae</taxon>
        <taxon>Periconiaceae</taxon>
        <taxon>Periconia</taxon>
    </lineage>
</organism>
<dbReference type="Proteomes" id="UP001152607">
    <property type="component" value="Unassembled WGS sequence"/>
</dbReference>
<dbReference type="GO" id="GO:0052689">
    <property type="term" value="F:carboxylic ester hydrolase activity"/>
    <property type="evidence" value="ECO:0007669"/>
    <property type="project" value="TreeGrafter"/>
</dbReference>
<evidence type="ECO:0000256" key="4">
    <source>
        <dbReference type="SAM" id="SignalP"/>
    </source>
</evidence>
<feature type="domain" description="Carboxylesterase type B" evidence="5">
    <location>
        <begin position="34"/>
        <end position="511"/>
    </location>
</feature>
<dbReference type="PROSITE" id="PS00122">
    <property type="entry name" value="CARBOXYLESTERASE_B_1"/>
    <property type="match status" value="1"/>
</dbReference>
<accession>A0A9W4UEZ8</accession>
<proteinExistence type="inferred from homology"/>
<dbReference type="EMBL" id="CAOQHR010000005">
    <property type="protein sequence ID" value="CAI6334765.1"/>
    <property type="molecule type" value="Genomic_DNA"/>
</dbReference>
<protein>
    <recommendedName>
        <fullName evidence="3">Carboxylic ester hydrolase</fullName>
        <ecNumber evidence="3">3.1.1.-</ecNumber>
    </recommendedName>
</protein>
<feature type="chain" id="PRO_5040806410" description="Carboxylic ester hydrolase" evidence="4">
    <location>
        <begin position="16"/>
        <end position="593"/>
    </location>
</feature>
<evidence type="ECO:0000313" key="6">
    <source>
        <dbReference type="EMBL" id="CAI6334765.1"/>
    </source>
</evidence>
<dbReference type="InterPro" id="IPR019826">
    <property type="entry name" value="Carboxylesterase_B_AS"/>
</dbReference>
<evidence type="ECO:0000259" key="5">
    <source>
        <dbReference type="Pfam" id="PF00135"/>
    </source>
</evidence>
<name>A0A9W4UEZ8_9PLEO</name>
<evidence type="ECO:0000313" key="7">
    <source>
        <dbReference type="Proteomes" id="UP001152607"/>
    </source>
</evidence>
<keyword evidence="2 3" id="KW-0378">Hydrolase</keyword>
<keyword evidence="4" id="KW-0732">Signal</keyword>
<dbReference type="Gene3D" id="3.40.50.1820">
    <property type="entry name" value="alpha/beta hydrolase"/>
    <property type="match status" value="1"/>
</dbReference>
<dbReference type="InterPro" id="IPR029058">
    <property type="entry name" value="AB_hydrolase_fold"/>
</dbReference>
<evidence type="ECO:0000256" key="2">
    <source>
        <dbReference type="ARBA" id="ARBA00022801"/>
    </source>
</evidence>
<dbReference type="SUPFAM" id="SSF53474">
    <property type="entry name" value="alpha/beta-Hydrolases"/>
    <property type="match status" value="1"/>
</dbReference>
<sequence length="593" mass="64454">MWFTLAAILVGLVAAGPIAKDDKNNVIYEGIDRNGIEVFLGIQYAQDTGGANRFKPPQAFVPAQGSKVDATKAGLPCPQQLGQWNAPLTLLNVTEFSENCLNLNIARPHSEKAAVEGGLPVLLWIHGGSFWVGSNIEPTHMPDGFVRESVEGGTPVMHVAINYRLGLFGFAQSAALRDQKSENAALRDQRFAIEWVRDNIHVFGGNGNNITIAGQSSGGLAVGLHLLAYGGTIPLPYQRGIAQSQALEPGIVNAGNGFTQVAFRKVVDHIGCKDGANYDSPQVIDCLRGKDTYTLFNSSLATYTGDIAHNIGDIWLPSVDGDFLPEAPSQLLSKGKFGDATYMLGWANDDVNFYTDVTIASADAAKNFIQTYVPTLPNSADLNLVDMYNISDFAPPSGTNLTAEFYRAARAFRDILMVCEPLYMAEAMHRFDKKVYLYNFNQTIIDPILAAVYNVSGMGVVHTSEFAYIWGNLSAYNVSGYPFNPTDADVDLMHRASRAWSRFVSTGVVQEVQNPSANIDGGLKGWLHAFWDANDPLAPRDSPGYPHVFTIGGPSEGLFPIDGPDSPEVWKKQKMVEKCGFLNTPSVVRQLGF</sequence>
<dbReference type="EC" id="3.1.1.-" evidence="3"/>
<gene>
    <name evidence="6" type="ORF">PDIGIT_LOCUS7833</name>
</gene>
<reference evidence="6" key="1">
    <citation type="submission" date="2023-01" db="EMBL/GenBank/DDBJ databases">
        <authorList>
            <person name="Van Ghelder C."/>
            <person name="Rancurel C."/>
        </authorList>
    </citation>
    <scope>NUCLEOTIDE SEQUENCE</scope>
    <source>
        <strain evidence="6">CNCM I-4278</strain>
    </source>
</reference>
<evidence type="ECO:0000256" key="1">
    <source>
        <dbReference type="ARBA" id="ARBA00005964"/>
    </source>
</evidence>
<comment type="caution">
    <text evidence="6">The sequence shown here is derived from an EMBL/GenBank/DDBJ whole genome shotgun (WGS) entry which is preliminary data.</text>
</comment>
<dbReference type="InterPro" id="IPR050654">
    <property type="entry name" value="AChE-related_enzymes"/>
</dbReference>
<dbReference type="PANTHER" id="PTHR43918:SF4">
    <property type="entry name" value="CARBOXYLIC ESTER HYDROLASE"/>
    <property type="match status" value="1"/>
</dbReference>
<dbReference type="InterPro" id="IPR002018">
    <property type="entry name" value="CarbesteraseB"/>
</dbReference>